<dbReference type="Gene3D" id="3.40.50.720">
    <property type="entry name" value="NAD(P)-binding Rossmann-like Domain"/>
    <property type="match status" value="1"/>
</dbReference>
<dbReference type="EMBL" id="LAZR01046813">
    <property type="protein sequence ID" value="KKK95661.1"/>
    <property type="molecule type" value="Genomic_DNA"/>
</dbReference>
<dbReference type="GO" id="GO:0051287">
    <property type="term" value="F:NAD binding"/>
    <property type="evidence" value="ECO:0007669"/>
    <property type="project" value="InterPro"/>
</dbReference>
<organism evidence="2">
    <name type="scientific">marine sediment metagenome</name>
    <dbReference type="NCBI Taxonomy" id="412755"/>
    <lineage>
        <taxon>unclassified sequences</taxon>
        <taxon>metagenomes</taxon>
        <taxon>ecological metagenomes</taxon>
    </lineage>
</organism>
<proteinExistence type="predicted"/>
<dbReference type="PANTHER" id="PTHR46278:SF2">
    <property type="entry name" value="ASPARTATE-SEMIALDEHYDE DEHYDROGENASE"/>
    <property type="match status" value="1"/>
</dbReference>
<dbReference type="AlphaFoldDB" id="A0A0F9CG53"/>
<reference evidence="2" key="1">
    <citation type="journal article" date="2015" name="Nature">
        <title>Complex archaea that bridge the gap between prokaryotes and eukaryotes.</title>
        <authorList>
            <person name="Spang A."/>
            <person name="Saw J.H."/>
            <person name="Jorgensen S.L."/>
            <person name="Zaremba-Niedzwiedzka K."/>
            <person name="Martijn J."/>
            <person name="Lind A.E."/>
            <person name="van Eijk R."/>
            <person name="Schleper C."/>
            <person name="Guy L."/>
            <person name="Ettema T.J."/>
        </authorList>
    </citation>
    <scope>NUCLEOTIDE SEQUENCE</scope>
</reference>
<protein>
    <recommendedName>
        <fullName evidence="1">Semialdehyde dehydrogenase NAD-binding domain-containing protein</fullName>
    </recommendedName>
</protein>
<accession>A0A0F9CG53</accession>
<dbReference type="GO" id="GO:0016620">
    <property type="term" value="F:oxidoreductase activity, acting on the aldehyde or oxo group of donors, NAD or NADP as acceptor"/>
    <property type="evidence" value="ECO:0007669"/>
    <property type="project" value="InterPro"/>
</dbReference>
<comment type="caution">
    <text evidence="2">The sequence shown here is derived from an EMBL/GenBank/DDBJ whole genome shotgun (WGS) entry which is preliminary data.</text>
</comment>
<feature type="domain" description="Semialdehyde dehydrogenase NAD-binding" evidence="1">
    <location>
        <begin position="6"/>
        <end position="66"/>
    </location>
</feature>
<sequence>MPKLYNVAVVGATGLVGHEFLKIAVQRNFPVKGLRLLASNRSAGRRLTVGEREVEVEEYLKMKKIKEVVNLGVESGTQ</sequence>
<gene>
    <name evidence="2" type="ORF">LCGC14_2670570</name>
</gene>
<name>A0A0F9CG53_9ZZZZ</name>
<dbReference type="InterPro" id="IPR036291">
    <property type="entry name" value="NAD(P)-bd_dom_sf"/>
</dbReference>
<dbReference type="PANTHER" id="PTHR46278">
    <property type="entry name" value="DEHYDROGENASE, PUTATIVE-RELATED"/>
    <property type="match status" value="1"/>
</dbReference>
<dbReference type="Pfam" id="PF01118">
    <property type="entry name" value="Semialdhyde_dh"/>
    <property type="match status" value="1"/>
</dbReference>
<dbReference type="SUPFAM" id="SSF51735">
    <property type="entry name" value="NAD(P)-binding Rossmann-fold domains"/>
    <property type="match status" value="1"/>
</dbReference>
<evidence type="ECO:0000313" key="2">
    <source>
        <dbReference type="EMBL" id="KKK95661.1"/>
    </source>
</evidence>
<evidence type="ECO:0000259" key="1">
    <source>
        <dbReference type="Pfam" id="PF01118"/>
    </source>
</evidence>
<dbReference type="InterPro" id="IPR000534">
    <property type="entry name" value="Semialdehyde_DH_NAD-bd"/>
</dbReference>